<dbReference type="InterPro" id="IPR022677">
    <property type="entry name" value="NMT_C"/>
</dbReference>
<evidence type="ECO:0000256" key="9">
    <source>
        <dbReference type="ARBA" id="ARBA00023315"/>
    </source>
</evidence>
<comment type="similarity">
    <text evidence="3 12">Belongs to the NMT family.</text>
</comment>
<dbReference type="eggNOG" id="KOG2779">
    <property type="taxonomic scope" value="Eukaryota"/>
</dbReference>
<feature type="domain" description="Glycylpeptide N-tetradecanoyltransferase C-terminal" evidence="15">
    <location>
        <begin position="344"/>
        <end position="562"/>
    </location>
</feature>
<evidence type="ECO:0000256" key="6">
    <source>
        <dbReference type="ARBA" id="ARBA00022240"/>
    </source>
</evidence>
<dbReference type="Gene3D" id="3.40.630.30">
    <property type="match status" value="2"/>
</dbReference>
<evidence type="ECO:0000256" key="11">
    <source>
        <dbReference type="RuleBase" id="RU000586"/>
    </source>
</evidence>
<evidence type="ECO:0000256" key="5">
    <source>
        <dbReference type="ARBA" id="ARBA00012923"/>
    </source>
</evidence>
<dbReference type="AlphaFoldDB" id="A0A177AGR2"/>
<dbReference type="InterPro" id="IPR022676">
    <property type="entry name" value="NMT_N"/>
</dbReference>
<dbReference type="PANTHER" id="PTHR11377">
    <property type="entry name" value="N-MYRISTOYL TRANSFERASE"/>
    <property type="match status" value="1"/>
</dbReference>
<dbReference type="RefSeq" id="XP_024325664.1">
    <property type="nucleotide sequence ID" value="XM_024466914.1"/>
</dbReference>
<keyword evidence="9 11" id="KW-0012">Acyltransferase</keyword>
<evidence type="ECO:0000256" key="8">
    <source>
        <dbReference type="ARBA" id="ARBA00022679"/>
    </source>
</evidence>
<dbReference type="Proteomes" id="UP000077154">
    <property type="component" value="Unassembled WGS sequence"/>
</dbReference>
<dbReference type="GO" id="GO:0004379">
    <property type="term" value="F:glycylpeptide N-tetradecanoyltransferase activity"/>
    <property type="evidence" value="ECO:0007669"/>
    <property type="project" value="UniProtKB-EC"/>
</dbReference>
<comment type="subcellular location">
    <subcellularLocation>
        <location evidence="2">Cytoplasm</location>
    </subcellularLocation>
</comment>
<keyword evidence="7" id="KW-0963">Cytoplasm</keyword>
<accession>A0A177AGR2</accession>
<dbReference type="GeneID" id="36286343"/>
<evidence type="ECO:0000256" key="4">
    <source>
        <dbReference type="ARBA" id="ARBA00011245"/>
    </source>
</evidence>
<dbReference type="InterPro" id="IPR022678">
    <property type="entry name" value="NMT_CS"/>
</dbReference>
<keyword evidence="8 11" id="KW-0808">Transferase</keyword>
<dbReference type="PROSITE" id="PS00975">
    <property type="entry name" value="NMT_1"/>
    <property type="match status" value="1"/>
</dbReference>
<proteinExistence type="inferred from homology"/>
<dbReference type="GO" id="GO:0005737">
    <property type="term" value="C:cytoplasm"/>
    <property type="evidence" value="ECO:0007669"/>
    <property type="project" value="UniProtKB-SubCell"/>
</dbReference>
<protein>
    <recommendedName>
        <fullName evidence="6 11">Glycylpeptide N-tetradecanoyltransferase</fullName>
        <ecNumber evidence="5 11">2.3.1.97</ecNumber>
    </recommendedName>
</protein>
<dbReference type="FunFam" id="3.40.630.170:FF:000003">
    <property type="entry name" value="Glycylpeptide N-tetradecanoyltransferase"/>
    <property type="match status" value="1"/>
</dbReference>
<dbReference type="EC" id="2.3.1.97" evidence="5 11"/>
<feature type="region of interest" description="Disordered" evidence="13">
    <location>
        <begin position="1"/>
        <end position="87"/>
    </location>
</feature>
<dbReference type="FunFam" id="3.40.630.30:FF:000056">
    <property type="entry name" value="Glycylpeptide N-tetradecanoyltransferase"/>
    <property type="match status" value="1"/>
</dbReference>
<evidence type="ECO:0000256" key="3">
    <source>
        <dbReference type="ARBA" id="ARBA00009469"/>
    </source>
</evidence>
<name>A0A177AGR2_9PEZI</name>
<feature type="compositionally biased region" description="Basic residues" evidence="13">
    <location>
        <begin position="49"/>
        <end position="62"/>
    </location>
</feature>
<evidence type="ECO:0000256" key="1">
    <source>
        <dbReference type="ARBA" id="ARBA00003900"/>
    </source>
</evidence>
<evidence type="ECO:0000259" key="14">
    <source>
        <dbReference type="Pfam" id="PF01233"/>
    </source>
</evidence>
<evidence type="ECO:0000313" key="16">
    <source>
        <dbReference type="EMBL" id="OAF60383.1"/>
    </source>
</evidence>
<dbReference type="VEuPathDB" id="FungiDB:GMDG_08106"/>
<comment type="function">
    <text evidence="1 11">Adds a myristoyl group to the N-terminal glycine residue of certain cellular proteins.</text>
</comment>
<evidence type="ECO:0000259" key="15">
    <source>
        <dbReference type="Pfam" id="PF02799"/>
    </source>
</evidence>
<dbReference type="PROSITE" id="PS00976">
    <property type="entry name" value="NMT_2"/>
    <property type="match status" value="1"/>
</dbReference>
<dbReference type="Pfam" id="PF02799">
    <property type="entry name" value="NMT_C"/>
    <property type="match status" value="1"/>
</dbReference>
<evidence type="ECO:0000256" key="12">
    <source>
        <dbReference type="RuleBase" id="RU004178"/>
    </source>
</evidence>
<evidence type="ECO:0000256" key="2">
    <source>
        <dbReference type="ARBA" id="ARBA00004496"/>
    </source>
</evidence>
<reference evidence="16" key="1">
    <citation type="submission" date="2016-03" db="EMBL/GenBank/DDBJ databases">
        <title>Updated assembly of Pseudogymnoascus destructans, the fungus causing white-nose syndrome of bats.</title>
        <authorList>
            <person name="Palmer J.M."/>
            <person name="Drees K.P."/>
            <person name="Foster J.T."/>
            <person name="Lindner D.L."/>
        </authorList>
    </citation>
    <scope>NUCLEOTIDE SEQUENCE [LARGE SCALE GENOMIC DNA]</scope>
    <source>
        <strain evidence="16">20631-21</strain>
    </source>
</reference>
<dbReference type="EMBL" id="KV441391">
    <property type="protein sequence ID" value="OAF60383.1"/>
    <property type="molecule type" value="Genomic_DNA"/>
</dbReference>
<organism evidence="16">
    <name type="scientific">Pseudogymnoascus destructans</name>
    <dbReference type="NCBI Taxonomy" id="655981"/>
    <lineage>
        <taxon>Eukaryota</taxon>
        <taxon>Fungi</taxon>
        <taxon>Dikarya</taxon>
        <taxon>Ascomycota</taxon>
        <taxon>Pezizomycotina</taxon>
        <taxon>Leotiomycetes</taxon>
        <taxon>Thelebolales</taxon>
        <taxon>Thelebolaceae</taxon>
        <taxon>Pseudogymnoascus</taxon>
    </lineage>
</organism>
<dbReference type="OrthoDB" id="60315at2759"/>
<evidence type="ECO:0000256" key="7">
    <source>
        <dbReference type="ARBA" id="ARBA00022490"/>
    </source>
</evidence>
<evidence type="ECO:0000256" key="13">
    <source>
        <dbReference type="SAM" id="MobiDB-lite"/>
    </source>
</evidence>
<dbReference type="InterPro" id="IPR000903">
    <property type="entry name" value="NMT"/>
</dbReference>
<feature type="compositionally biased region" description="Polar residues" evidence="13">
    <location>
        <begin position="21"/>
        <end position="32"/>
    </location>
</feature>
<evidence type="ECO:0000256" key="10">
    <source>
        <dbReference type="ARBA" id="ARBA00048276"/>
    </source>
</evidence>
<comment type="subunit">
    <text evidence="4">Monomer.</text>
</comment>
<comment type="catalytic activity">
    <reaction evidence="10 11">
        <text>N-terminal glycyl-[protein] + tetradecanoyl-CoA = N-tetradecanoylglycyl-[protein] + CoA + H(+)</text>
        <dbReference type="Rhea" id="RHEA:15521"/>
        <dbReference type="Rhea" id="RHEA-COMP:12666"/>
        <dbReference type="Rhea" id="RHEA-COMP:12667"/>
        <dbReference type="ChEBI" id="CHEBI:15378"/>
        <dbReference type="ChEBI" id="CHEBI:57287"/>
        <dbReference type="ChEBI" id="CHEBI:57385"/>
        <dbReference type="ChEBI" id="CHEBI:64723"/>
        <dbReference type="ChEBI" id="CHEBI:133050"/>
        <dbReference type="EC" id="2.3.1.97"/>
    </reaction>
</comment>
<dbReference type="Pfam" id="PF01233">
    <property type="entry name" value="NMT"/>
    <property type="match status" value="1"/>
</dbReference>
<dbReference type="FunFam" id="3.40.630.30:FF:000042">
    <property type="entry name" value="Glycylpeptide N-tetradecanoyltransferase"/>
    <property type="match status" value="1"/>
</dbReference>
<sequence length="565" mass="63422">MAEESKLIDTKVPQEVPASSAPVSATDDASSGSEDDAPPSTSTDPNAAPKKKSKNKRSKKDRLKSAVGLASKDDKPGGSSSAADHNPVSALSKAQLNELLLMNPTLAREVGLKDGEEATGTAIEALKKLSLQDIMTGLAASGKNAKDIGSYKFWQTQPVRKFGDTGEIEEGPFKLIDSEKVPKEPAAMMEGFEWVTMDLKKDEELQEVFDLLNGHYVEDEESTFRFNYSKSFLKWALQAPGWRAEWHVGVRASKSRKLVAFISGVPIALRVRQKVLKATEINFLCIHKKLRSKRLTPVLIKEITRRCYLLGIFQAIYTGGVVLPTPVSTCRYFHRSLDWMKLYEVGFSPLPAKSKPSYQVSRYRLPENTNTKGLRPMEARDIDAVLDLLKRYLARFDMAPVFTREEVEHWLLQKKADTPTKDQVVWSYVVEDPQTKKITDYFSFYSLESTVIDHPQHEVVRAAYLFYYATETGLTTPFDKPALKVRLNALINDCLILAKRYKFDVFNSLTLMDNVLFLEEQKFGKGDGQLHYYLYNYNANPIAGGVDRRNEVDEAGMSGIGVAML</sequence>
<dbReference type="SUPFAM" id="SSF55729">
    <property type="entry name" value="Acyl-CoA N-acyltransferases (Nat)"/>
    <property type="match status" value="2"/>
</dbReference>
<feature type="domain" description="Glycylpeptide N-tetradecanoyltransferase N-terminal" evidence="14">
    <location>
        <begin position="177"/>
        <end position="330"/>
    </location>
</feature>
<dbReference type="InterPro" id="IPR016181">
    <property type="entry name" value="Acyl_CoA_acyltransferase"/>
</dbReference>
<gene>
    <name evidence="16" type="primary">NMT1_1</name>
    <name evidence="16" type="ORF">VC83_03266</name>
</gene>
<dbReference type="PANTHER" id="PTHR11377:SF5">
    <property type="entry name" value="GLYCYLPEPTIDE N-TETRADECANOYLTRANSFERASE"/>
    <property type="match status" value="1"/>
</dbReference>